<dbReference type="PANTHER" id="PTHR46504:SF2">
    <property type="entry name" value="TRNASE Z TRZ1"/>
    <property type="match status" value="1"/>
</dbReference>
<proteinExistence type="predicted"/>
<name>A0A7J7MYE1_9MAGN</name>
<evidence type="ECO:0000259" key="1">
    <source>
        <dbReference type="Pfam" id="PF12706"/>
    </source>
</evidence>
<dbReference type="Proteomes" id="UP000541444">
    <property type="component" value="Unassembled WGS sequence"/>
</dbReference>
<reference evidence="2 3" key="1">
    <citation type="journal article" date="2020" name="IScience">
        <title>Genome Sequencing of the Endangered Kingdonia uniflora (Circaeasteraceae, Ranunculales) Reveals Potential Mechanisms of Evolutionary Specialization.</title>
        <authorList>
            <person name="Sun Y."/>
            <person name="Deng T."/>
            <person name="Zhang A."/>
            <person name="Moore M.J."/>
            <person name="Landis J.B."/>
            <person name="Lin N."/>
            <person name="Zhang H."/>
            <person name="Zhang X."/>
            <person name="Huang J."/>
            <person name="Zhang X."/>
            <person name="Sun H."/>
            <person name="Wang H."/>
        </authorList>
    </citation>
    <scope>NUCLEOTIDE SEQUENCE [LARGE SCALE GENOMIC DNA]</scope>
    <source>
        <strain evidence="2">TB1705</strain>
        <tissue evidence="2">Leaf</tissue>
    </source>
</reference>
<dbReference type="AlphaFoldDB" id="A0A7J7MYE1"/>
<evidence type="ECO:0000313" key="3">
    <source>
        <dbReference type="Proteomes" id="UP000541444"/>
    </source>
</evidence>
<comment type="caution">
    <text evidence="2">The sequence shown here is derived from an EMBL/GenBank/DDBJ whole genome shotgun (WGS) entry which is preliminary data.</text>
</comment>
<protein>
    <recommendedName>
        <fullName evidence="1">Metallo-beta-lactamase domain-containing protein</fullName>
    </recommendedName>
</protein>
<dbReference type="InterPro" id="IPR001279">
    <property type="entry name" value="Metallo-B-lactamas"/>
</dbReference>
<sequence length="293" mass="32393">MTTSKGDHDPCSASKKNKGLTIEGYAIEGLSIGGQETCIIFPTLKIAFDIGRCPQRAISQEFLFISHGHMDHIGGLPMYVATRGLFSMKPPTIIIPASIKESVEKLFEAHRAMDQSELRHKLITLNIGEEIQLRKDLKVRAFKTYHSIPSQGYIIYSVRQKLKEEYIGLSGNDIKNKKLSGVEITHTITSPEVAFTGDTMSDFIGDPNNVDALNAKILVVESTFVDDAMTVENARDYGHTHLSEIVSYADRLKNKAILLIHFSARYKADEIHAAVSALPPSLAGRVYALTEGF</sequence>
<dbReference type="PANTHER" id="PTHR46504">
    <property type="entry name" value="TRNASE Z TRZ1"/>
    <property type="match status" value="1"/>
</dbReference>
<accession>A0A7J7MYE1</accession>
<keyword evidence="3" id="KW-1185">Reference proteome</keyword>
<dbReference type="OrthoDB" id="527344at2759"/>
<dbReference type="CDD" id="cd16272">
    <property type="entry name" value="RNaseZ_MBL-fold"/>
    <property type="match status" value="1"/>
</dbReference>
<dbReference type="InterPro" id="IPR036866">
    <property type="entry name" value="RibonucZ/Hydroxyglut_hydro"/>
</dbReference>
<dbReference type="SUPFAM" id="SSF56281">
    <property type="entry name" value="Metallo-hydrolase/oxidoreductase"/>
    <property type="match status" value="1"/>
</dbReference>
<dbReference type="Gene3D" id="3.60.15.10">
    <property type="entry name" value="Ribonuclease Z/Hydroxyacylglutathione hydrolase-like"/>
    <property type="match status" value="1"/>
</dbReference>
<dbReference type="Pfam" id="PF12706">
    <property type="entry name" value="Lactamase_B_2"/>
    <property type="match status" value="1"/>
</dbReference>
<feature type="domain" description="Metallo-beta-lactamase" evidence="1">
    <location>
        <begin position="62"/>
        <end position="262"/>
    </location>
</feature>
<organism evidence="2 3">
    <name type="scientific">Kingdonia uniflora</name>
    <dbReference type="NCBI Taxonomy" id="39325"/>
    <lineage>
        <taxon>Eukaryota</taxon>
        <taxon>Viridiplantae</taxon>
        <taxon>Streptophyta</taxon>
        <taxon>Embryophyta</taxon>
        <taxon>Tracheophyta</taxon>
        <taxon>Spermatophyta</taxon>
        <taxon>Magnoliopsida</taxon>
        <taxon>Ranunculales</taxon>
        <taxon>Circaeasteraceae</taxon>
        <taxon>Kingdonia</taxon>
    </lineage>
</organism>
<gene>
    <name evidence="2" type="ORF">GIB67_033029</name>
</gene>
<dbReference type="EMBL" id="JACGCM010001183">
    <property type="protein sequence ID" value="KAF6159945.1"/>
    <property type="molecule type" value="Genomic_DNA"/>
</dbReference>
<evidence type="ECO:0000313" key="2">
    <source>
        <dbReference type="EMBL" id="KAF6159945.1"/>
    </source>
</evidence>